<sequence length="177" mass="19379">MSRRDPTSPGIAPPSAQPASARPTEAVPPVRPSPPNPACAVADMLLAPAFLCHRARCRRHRGCSLPGATVPDPDIPFWQPETCFPRCIMEAKNRFRGEFLLILGLLMHIEKLLEPGVLKAWSGTIDTDDTGDQIRAALTLAARRLPRGDPLMAEFRAFWREEEAQGDGDDEAFAGEV</sequence>
<gene>
    <name evidence="2" type="ORF">G8E10_22735</name>
</gene>
<keyword evidence="3" id="KW-1185">Reference proteome</keyword>
<dbReference type="AlphaFoldDB" id="A0AA44CCU2"/>
<comment type="caution">
    <text evidence="2">The sequence shown here is derived from an EMBL/GenBank/DDBJ whole genome shotgun (WGS) entry which is preliminary data.</text>
</comment>
<feature type="region of interest" description="Disordered" evidence="1">
    <location>
        <begin position="1"/>
        <end position="33"/>
    </location>
</feature>
<reference evidence="2" key="1">
    <citation type="submission" date="2020-03" db="EMBL/GenBank/DDBJ databases">
        <title>Ferranicluibacter endophyticum gen. nov., sp. nov., a new genus isolated from Rubus ulmifolius Schott. stem.</title>
        <authorList>
            <person name="Roca-Couso R."/>
            <person name="Flores-Felix J.D."/>
            <person name="Igual J.M."/>
            <person name="Rivas R."/>
        </authorList>
    </citation>
    <scope>NUCLEOTIDE SEQUENCE</scope>
    <source>
        <strain evidence="2">CRRU44</strain>
    </source>
</reference>
<evidence type="ECO:0000256" key="1">
    <source>
        <dbReference type="SAM" id="MobiDB-lite"/>
    </source>
</evidence>
<proteinExistence type="predicted"/>
<dbReference type="Proteomes" id="UP001155840">
    <property type="component" value="Unassembled WGS sequence"/>
</dbReference>
<organism evidence="2 3">
    <name type="scientific">Ferranicluibacter rubi</name>
    <dbReference type="NCBI Taxonomy" id="2715133"/>
    <lineage>
        <taxon>Bacteria</taxon>
        <taxon>Pseudomonadati</taxon>
        <taxon>Pseudomonadota</taxon>
        <taxon>Alphaproteobacteria</taxon>
        <taxon>Hyphomicrobiales</taxon>
        <taxon>Rhizobiaceae</taxon>
        <taxon>Ferranicluibacter</taxon>
    </lineage>
</organism>
<dbReference type="RefSeq" id="WP_167130734.1">
    <property type="nucleotide sequence ID" value="NZ_JAANCM010000015.1"/>
</dbReference>
<protein>
    <submittedName>
        <fullName evidence="2">Uncharacterized protein</fullName>
    </submittedName>
</protein>
<name>A0AA44CCU2_9HYPH</name>
<accession>A0AA44CCU2</accession>
<evidence type="ECO:0000313" key="3">
    <source>
        <dbReference type="Proteomes" id="UP001155840"/>
    </source>
</evidence>
<dbReference type="EMBL" id="JAANCM010000015">
    <property type="protein sequence ID" value="NHT78528.1"/>
    <property type="molecule type" value="Genomic_DNA"/>
</dbReference>
<evidence type="ECO:0000313" key="2">
    <source>
        <dbReference type="EMBL" id="NHT78528.1"/>
    </source>
</evidence>
<feature type="compositionally biased region" description="Low complexity" evidence="1">
    <location>
        <begin position="17"/>
        <end position="28"/>
    </location>
</feature>